<feature type="transmembrane region" description="Helical" evidence="1">
    <location>
        <begin position="87"/>
        <end position="106"/>
    </location>
</feature>
<gene>
    <name evidence="3" type="ORF">YYE_03531</name>
</gene>
<evidence type="ECO:0000313" key="4">
    <source>
        <dbReference type="Proteomes" id="UP000030681"/>
    </source>
</evidence>
<feature type="transmembrane region" description="Helical" evidence="1">
    <location>
        <begin position="215"/>
        <end position="238"/>
    </location>
</feature>
<dbReference type="EMBL" id="KL446951">
    <property type="protein sequence ID" value="KEG01435.1"/>
    <property type="molecule type" value="Genomic_DNA"/>
</dbReference>
<feature type="chain" id="PRO_5001758148" description="Sexual stage-specific protein G37" evidence="2">
    <location>
        <begin position="20"/>
        <end position="359"/>
    </location>
</feature>
<evidence type="ECO:0000256" key="2">
    <source>
        <dbReference type="SAM" id="SignalP"/>
    </source>
</evidence>
<feature type="transmembrane region" description="Helical" evidence="1">
    <location>
        <begin position="290"/>
        <end position="315"/>
    </location>
</feature>
<name>A0A081ICM7_PLAVN</name>
<keyword evidence="1" id="KW-0812">Transmembrane</keyword>
<feature type="transmembrane region" description="Helical" evidence="1">
    <location>
        <begin position="113"/>
        <end position="134"/>
    </location>
</feature>
<accession>A0A081ICM7</accession>
<feature type="signal peptide" evidence="2">
    <location>
        <begin position="1"/>
        <end position="19"/>
    </location>
</feature>
<protein>
    <recommendedName>
        <fullName evidence="5">Sexual stage-specific protein G37</fullName>
    </recommendedName>
</protein>
<feature type="transmembrane region" description="Helical" evidence="1">
    <location>
        <begin position="170"/>
        <end position="190"/>
    </location>
</feature>
<reference evidence="3 4" key="1">
    <citation type="submission" date="2013-02" db="EMBL/GenBank/DDBJ databases">
        <title>The Genome Sequence of Plasmodium vinckei vinckei.</title>
        <authorList>
            <consortium name="The Broad Institute Genome Sequencing Platform"/>
            <consortium name="The Broad Institute Genome Sequencing Center for Infectious Disease"/>
            <person name="Neafsey D."/>
            <person name="Cheeseman I."/>
            <person name="Volkman S."/>
            <person name="Adams J."/>
            <person name="Walker B."/>
            <person name="Young S.K."/>
            <person name="Zeng Q."/>
            <person name="Gargeya S."/>
            <person name="Fitzgerald M."/>
            <person name="Haas B."/>
            <person name="Abouelleil A."/>
            <person name="Alvarado L."/>
            <person name="Arachchi H.M."/>
            <person name="Berlin A.M."/>
            <person name="Chapman S.B."/>
            <person name="Dewar J."/>
            <person name="Goldberg J."/>
            <person name="Griggs A."/>
            <person name="Gujja S."/>
            <person name="Hansen M."/>
            <person name="Howarth C."/>
            <person name="Imamovic A."/>
            <person name="Larimer J."/>
            <person name="McCowan C."/>
            <person name="Murphy C."/>
            <person name="Neiman D."/>
            <person name="Pearson M."/>
            <person name="Priest M."/>
            <person name="Roberts A."/>
            <person name="Saif S."/>
            <person name="Shea T."/>
            <person name="Sisk P."/>
            <person name="Sykes S."/>
            <person name="Wortman J."/>
            <person name="Nusbaum C."/>
            <person name="Birren B."/>
        </authorList>
    </citation>
    <scope>NUCLEOTIDE SEQUENCE [LARGE SCALE GENOMIC DNA]</scope>
    <source>
        <strain evidence="4">vinckei</strain>
    </source>
</reference>
<evidence type="ECO:0000256" key="1">
    <source>
        <dbReference type="SAM" id="Phobius"/>
    </source>
</evidence>
<sequence length="359" mass="41262">MKLYLILIFLFFVIYKNKTLVDCVNKKQDVYLDDEFKTSSPSASFLSRIVHSDETRFTQIKNKTDIWNKTIDKAYSINQVSNNIMRVYISLLSLFLFPYFAYIGIFGETVKNILCVHFLNFTAYFALLVSFFLFNGILNIGFVTSLPLVVAVLVFIWGNSDCEINILHKYTRYIFCFMISKLLYDVVTYISGDGANIFDYGFSGYIYMNLLRGKYYIILKLIHLIVLSLISLIIIKIYPKIFSNTHLKSPISIAFDKYIVSFLCSLPIATAISQIFYLLSKTINPIDPSIFFMIPSSINFSSISTIFSLSIWILVSYLMTFLRGQVEGASYNDGLTTSTQFLDFNNILNKIPNNLPDFI</sequence>
<keyword evidence="1" id="KW-1133">Transmembrane helix</keyword>
<feature type="transmembrane region" description="Helical" evidence="1">
    <location>
        <begin position="258"/>
        <end position="278"/>
    </location>
</feature>
<keyword evidence="2" id="KW-0732">Signal</keyword>
<dbReference type="AlphaFoldDB" id="A0A081ICM7"/>
<proteinExistence type="predicted"/>
<keyword evidence="1" id="KW-0472">Membrane</keyword>
<evidence type="ECO:0008006" key="5">
    <source>
        <dbReference type="Google" id="ProtNLM"/>
    </source>
</evidence>
<organism evidence="3 4">
    <name type="scientific">Plasmodium vinckei vinckei</name>
    <dbReference type="NCBI Taxonomy" id="54757"/>
    <lineage>
        <taxon>Eukaryota</taxon>
        <taxon>Sar</taxon>
        <taxon>Alveolata</taxon>
        <taxon>Apicomplexa</taxon>
        <taxon>Aconoidasida</taxon>
        <taxon>Haemosporida</taxon>
        <taxon>Plasmodiidae</taxon>
        <taxon>Plasmodium</taxon>
        <taxon>Plasmodium (Vinckeia)</taxon>
    </lineage>
</organism>
<feature type="transmembrane region" description="Helical" evidence="1">
    <location>
        <begin position="140"/>
        <end position="158"/>
    </location>
</feature>
<evidence type="ECO:0000313" key="3">
    <source>
        <dbReference type="EMBL" id="KEG01435.1"/>
    </source>
</evidence>
<dbReference type="Proteomes" id="UP000030681">
    <property type="component" value="Unassembled WGS sequence"/>
</dbReference>